<keyword evidence="5 6" id="KW-0233">DNA recombination</keyword>
<evidence type="ECO:0000256" key="3">
    <source>
        <dbReference type="ARBA" id="ARBA00022578"/>
    </source>
</evidence>
<evidence type="ECO:0000256" key="2">
    <source>
        <dbReference type="ARBA" id="ARBA00010961"/>
    </source>
</evidence>
<comment type="similarity">
    <text evidence="2 6">Belongs to the transposase mutator family.</text>
</comment>
<protein>
    <recommendedName>
        <fullName evidence="6">Mutator family transposase</fullName>
    </recommendedName>
</protein>
<reference evidence="7" key="1">
    <citation type="submission" date="2020-03" db="EMBL/GenBank/DDBJ databases">
        <authorList>
            <person name="Guo F."/>
        </authorList>
    </citation>
    <scope>NUCLEOTIDE SEQUENCE</scope>
    <source>
        <strain evidence="7">JCM 30134</strain>
    </source>
</reference>
<evidence type="ECO:0000256" key="4">
    <source>
        <dbReference type="ARBA" id="ARBA00023125"/>
    </source>
</evidence>
<dbReference type="PANTHER" id="PTHR33217:SF5">
    <property type="entry name" value="MUTATOR FAMILY TRANSPOSASE"/>
    <property type="match status" value="1"/>
</dbReference>
<evidence type="ECO:0000256" key="6">
    <source>
        <dbReference type="RuleBase" id="RU365089"/>
    </source>
</evidence>
<dbReference type="GO" id="GO:0003677">
    <property type="term" value="F:DNA binding"/>
    <property type="evidence" value="ECO:0007669"/>
    <property type="project" value="UniProtKB-UniRule"/>
</dbReference>
<dbReference type="InterPro" id="IPR001207">
    <property type="entry name" value="Transposase_mutator"/>
</dbReference>
<proteinExistence type="inferred from homology"/>
<name>A0A9E5T3Y0_9GAMM</name>
<sequence length="97" mass="10847">MLIELQNCGVKDILIACVDELKDFPDVISAVYPQAQIQLCIIPHGTQLDEVCAVEGLQVRDSDLKRIYQSAAEEEALQALDEFAGRWNEKSPHISCF</sequence>
<dbReference type="AlphaFoldDB" id="A0A9E5T3Y0"/>
<dbReference type="EMBL" id="JAAONZ010000016">
    <property type="protein sequence ID" value="NHO67384.1"/>
    <property type="molecule type" value="Genomic_DNA"/>
</dbReference>
<keyword evidence="8" id="KW-1185">Reference proteome</keyword>
<keyword evidence="6" id="KW-0814">Transposable element</keyword>
<keyword evidence="3 6" id="KW-0815">Transposition</keyword>
<dbReference type="Pfam" id="PF00872">
    <property type="entry name" value="Transposase_mut"/>
    <property type="match status" value="1"/>
</dbReference>
<evidence type="ECO:0000256" key="5">
    <source>
        <dbReference type="ARBA" id="ARBA00023172"/>
    </source>
</evidence>
<dbReference type="GO" id="GO:0006313">
    <property type="term" value="P:DNA transposition"/>
    <property type="evidence" value="ECO:0007669"/>
    <property type="project" value="UniProtKB-UniRule"/>
</dbReference>
<organism evidence="7 8">
    <name type="scientific">Pseudomaricurvus hydrocarbonicus</name>
    <dbReference type="NCBI Taxonomy" id="1470433"/>
    <lineage>
        <taxon>Bacteria</taxon>
        <taxon>Pseudomonadati</taxon>
        <taxon>Pseudomonadota</taxon>
        <taxon>Gammaproteobacteria</taxon>
        <taxon>Cellvibrionales</taxon>
        <taxon>Cellvibrionaceae</taxon>
        <taxon>Pseudomaricurvus</taxon>
    </lineage>
</organism>
<keyword evidence="4 6" id="KW-0238">DNA-binding</keyword>
<comment type="function">
    <text evidence="1 6">Required for the transposition of the insertion element.</text>
</comment>
<evidence type="ECO:0000313" key="7">
    <source>
        <dbReference type="EMBL" id="NHO67384.1"/>
    </source>
</evidence>
<evidence type="ECO:0000313" key="8">
    <source>
        <dbReference type="Proteomes" id="UP000787472"/>
    </source>
</evidence>
<accession>A0A9E5T3Y0</accession>
<gene>
    <name evidence="7" type="ORF">G8770_17705</name>
</gene>
<dbReference type="GO" id="GO:0004803">
    <property type="term" value="F:transposase activity"/>
    <property type="evidence" value="ECO:0007669"/>
    <property type="project" value="UniProtKB-UniRule"/>
</dbReference>
<comment type="caution">
    <text evidence="7">The sequence shown here is derived from an EMBL/GenBank/DDBJ whole genome shotgun (WGS) entry which is preliminary data.</text>
</comment>
<dbReference type="PANTHER" id="PTHR33217">
    <property type="entry name" value="TRANSPOSASE FOR INSERTION SEQUENCE ELEMENT IS1081"/>
    <property type="match status" value="1"/>
</dbReference>
<evidence type="ECO:0000256" key="1">
    <source>
        <dbReference type="ARBA" id="ARBA00002190"/>
    </source>
</evidence>
<dbReference type="Proteomes" id="UP000787472">
    <property type="component" value="Unassembled WGS sequence"/>
</dbReference>